<evidence type="ECO:0000256" key="4">
    <source>
        <dbReference type="ARBA" id="ARBA00022989"/>
    </source>
</evidence>
<dbReference type="SUPFAM" id="SSF81345">
    <property type="entry name" value="ABC transporter involved in vitamin B12 uptake, BtuC"/>
    <property type="match status" value="1"/>
</dbReference>
<proteinExistence type="inferred from homology"/>
<keyword evidence="3 6" id="KW-0812">Transmembrane</keyword>
<evidence type="ECO:0000256" key="6">
    <source>
        <dbReference type="RuleBase" id="RU003943"/>
    </source>
</evidence>
<evidence type="ECO:0000313" key="8">
    <source>
        <dbReference type="EMBL" id="ADV33454.1"/>
    </source>
</evidence>
<organism evidence="8 9">
    <name type="scientific">Blochmanniella vafra (strain BVAF)</name>
    <dbReference type="NCBI Taxonomy" id="859654"/>
    <lineage>
        <taxon>Bacteria</taxon>
        <taxon>Pseudomonadati</taxon>
        <taxon>Pseudomonadota</taxon>
        <taxon>Gammaproteobacteria</taxon>
        <taxon>Enterobacterales</taxon>
        <taxon>Enterobacteriaceae</taxon>
        <taxon>ant endosymbionts</taxon>
        <taxon>Candidatus Blochmanniella</taxon>
    </lineage>
</organism>
<feature type="transmembrane region" description="Helical" evidence="7">
    <location>
        <begin position="178"/>
        <end position="197"/>
    </location>
</feature>
<dbReference type="AlphaFoldDB" id="E8Q6L3"/>
<evidence type="ECO:0000256" key="7">
    <source>
        <dbReference type="SAM" id="Phobius"/>
    </source>
</evidence>
<feature type="transmembrane region" description="Helical" evidence="7">
    <location>
        <begin position="139"/>
        <end position="158"/>
    </location>
</feature>
<sequence length="289" mass="31941">MILHILFDPFIYFEFMRKGIVACCALSISITPIGSFLLLKRMSLIGDALSHSILPGVAIGYFFSGVSLVMMNIGGLISGLIVSILSIWVSEKTTLQQDASFSGFCIGFLALGVVLVSLQTSNMDLLNLLVGSILSVSMLHIKCIGVVSTITLISLALFYRALIMESFDPDFFKTNNVVVFKSIQIFFLFIVMLNLIASFQITGTLMSVGLMILPNLSAQYWVHSLIQRLLLSVCIALLCSWIGLLIAFYIVLPAGPTIILCISVFFLFSVLFGRNHSVLFSMYWKEKQE</sequence>
<reference evidence="8 9" key="1">
    <citation type="journal article" date="2010" name="BMC Genomics">
        <title>Unprecedented loss of ammonia assimilation capability in a urease-encoding bacterial mutualist.</title>
        <authorList>
            <person name="Williams L.E."/>
            <person name="Wernegreen J.J."/>
        </authorList>
    </citation>
    <scope>NUCLEOTIDE SEQUENCE [LARGE SCALE GENOMIC DNA]</scope>
    <source>
        <strain evidence="8 9">BVAF</strain>
    </source>
</reference>
<accession>E8Q6L3</accession>
<dbReference type="STRING" id="859654.BVAF_041"/>
<dbReference type="RefSeq" id="WP_013516379.1">
    <property type="nucleotide sequence ID" value="NC_014909.2"/>
</dbReference>
<evidence type="ECO:0000313" key="9">
    <source>
        <dbReference type="Proteomes" id="UP000007464"/>
    </source>
</evidence>
<feature type="transmembrane region" description="Helical" evidence="7">
    <location>
        <begin position="203"/>
        <end position="222"/>
    </location>
</feature>
<feature type="transmembrane region" description="Helical" evidence="7">
    <location>
        <begin position="257"/>
        <end position="273"/>
    </location>
</feature>
<dbReference type="PANTHER" id="PTHR30477:SF13">
    <property type="entry name" value="IRON TRANSPORT SYSTEM MEMBRANE PROTEIN HI_0360-RELATED"/>
    <property type="match status" value="1"/>
</dbReference>
<dbReference type="GO" id="GO:0022857">
    <property type="term" value="F:transmembrane transporter activity"/>
    <property type="evidence" value="ECO:0007669"/>
    <property type="project" value="UniProtKB-ARBA"/>
</dbReference>
<keyword evidence="9" id="KW-1185">Reference proteome</keyword>
<dbReference type="InterPro" id="IPR001626">
    <property type="entry name" value="ABC_TroCD"/>
</dbReference>
<dbReference type="PANTHER" id="PTHR30477">
    <property type="entry name" value="ABC-TRANSPORTER METAL-BINDING PROTEIN"/>
    <property type="match status" value="1"/>
</dbReference>
<dbReference type="InterPro" id="IPR037294">
    <property type="entry name" value="ABC_BtuC-like"/>
</dbReference>
<dbReference type="Pfam" id="PF00950">
    <property type="entry name" value="ABC-3"/>
    <property type="match status" value="1"/>
</dbReference>
<gene>
    <name evidence="8" type="ordered locus">BVAF_041</name>
</gene>
<evidence type="ECO:0000256" key="3">
    <source>
        <dbReference type="ARBA" id="ARBA00022692"/>
    </source>
</evidence>
<evidence type="ECO:0000256" key="5">
    <source>
        <dbReference type="ARBA" id="ARBA00023136"/>
    </source>
</evidence>
<comment type="similarity">
    <text evidence="2 6">Belongs to the ABC-3 integral membrane protein family.</text>
</comment>
<dbReference type="GO" id="GO:0043190">
    <property type="term" value="C:ATP-binding cassette (ABC) transporter complex"/>
    <property type="evidence" value="ECO:0007669"/>
    <property type="project" value="InterPro"/>
</dbReference>
<dbReference type="OrthoDB" id="9804300at2"/>
<protein>
    <submittedName>
        <fullName evidence="8">ABC transporter membrane protein (Putative manganese transport system)</fullName>
    </submittedName>
</protein>
<keyword evidence="6" id="KW-0813">Transport</keyword>
<evidence type="ECO:0000256" key="1">
    <source>
        <dbReference type="ARBA" id="ARBA00004141"/>
    </source>
</evidence>
<comment type="subcellular location">
    <subcellularLocation>
        <location evidence="6">Cell membrane</location>
        <topology evidence="6">Multi-pass membrane protein</topology>
    </subcellularLocation>
    <subcellularLocation>
        <location evidence="1">Membrane</location>
        <topology evidence="1">Multi-pass membrane protein</topology>
    </subcellularLocation>
</comment>
<dbReference type="HOGENOM" id="CLU_028808_4_2_6"/>
<dbReference type="EMBL" id="CP002189">
    <property type="protein sequence ID" value="ADV33454.1"/>
    <property type="molecule type" value="Genomic_DNA"/>
</dbReference>
<name>E8Q6L3_BLOVB</name>
<feature type="transmembrane region" description="Helical" evidence="7">
    <location>
        <begin position="229"/>
        <end position="251"/>
    </location>
</feature>
<keyword evidence="5 7" id="KW-0472">Membrane</keyword>
<keyword evidence="4 7" id="KW-1133">Transmembrane helix</keyword>
<dbReference type="KEGG" id="bva:BVAF_041"/>
<evidence type="ECO:0000256" key="2">
    <source>
        <dbReference type="ARBA" id="ARBA00008034"/>
    </source>
</evidence>
<dbReference type="Proteomes" id="UP000007464">
    <property type="component" value="Chromosome"/>
</dbReference>
<dbReference type="GO" id="GO:0010043">
    <property type="term" value="P:response to zinc ion"/>
    <property type="evidence" value="ECO:0007669"/>
    <property type="project" value="TreeGrafter"/>
</dbReference>
<dbReference type="Gene3D" id="1.10.3470.10">
    <property type="entry name" value="ABC transporter involved in vitamin B12 uptake, BtuC"/>
    <property type="match status" value="1"/>
</dbReference>
<feature type="transmembrane region" description="Helical" evidence="7">
    <location>
        <begin position="101"/>
        <end position="119"/>
    </location>
</feature>
<feature type="transmembrane region" description="Helical" evidence="7">
    <location>
        <begin position="20"/>
        <end position="39"/>
    </location>
</feature>
<feature type="transmembrane region" description="Helical" evidence="7">
    <location>
        <begin position="59"/>
        <end position="89"/>
    </location>
</feature>